<dbReference type="InterPro" id="IPR036922">
    <property type="entry name" value="Rieske_2Fe-2S_sf"/>
</dbReference>
<dbReference type="SUPFAM" id="SSF50022">
    <property type="entry name" value="ISP domain"/>
    <property type="match status" value="1"/>
</dbReference>
<reference evidence="7" key="1">
    <citation type="submission" date="2022-08" db="EMBL/GenBank/DDBJ databases">
        <title>Alicyclobacillus fastidiosus DSM 17978, complete genome.</title>
        <authorList>
            <person name="Wang Q."/>
            <person name="Cai R."/>
            <person name="Wang Z."/>
        </authorList>
    </citation>
    <scope>NUCLEOTIDE SEQUENCE</scope>
    <source>
        <strain evidence="7">DSM 17978</strain>
    </source>
</reference>
<evidence type="ECO:0000256" key="1">
    <source>
        <dbReference type="ARBA" id="ARBA00022714"/>
    </source>
</evidence>
<proteinExistence type="predicted"/>
<feature type="domain" description="Rieske" evidence="6">
    <location>
        <begin position="35"/>
        <end position="138"/>
    </location>
</feature>
<sequence length="352" mass="39819">MDASDKNSKNHIERVMPPRHCTFSPEDFAILSRYWYPIAASEAVDTKPISTKLLNVDLVCYRANGVATVARDLCTHRGVPLSLGWVEGDEIVCPYHGFRYGRDGQCTAVPALKQEDGISPKLKIRVYPTMERYGLIWTTLNGTDNSLPPFPEWDDQNFQGILPPSIDIAGSAGRQMEGFLDVAHFAWVHDKSFGDRNNPFVPSYKVETTDYGLHVEYLSTVSNYPKHLQHLAAPDFQWLRVFDVYPPFAAKLTVHFPNNGRLVILNVPSPMSLRMTRLFSPLARNFDKTSPVEDVHKFNLQIFMEDKAIIESQKPEELPLDLQSEAHIAADLASIHYRKKLKELGLGKSYTS</sequence>
<evidence type="ECO:0000256" key="2">
    <source>
        <dbReference type="ARBA" id="ARBA00022723"/>
    </source>
</evidence>
<evidence type="ECO:0000313" key="7">
    <source>
        <dbReference type="EMBL" id="WAH42905.1"/>
    </source>
</evidence>
<evidence type="ECO:0000256" key="3">
    <source>
        <dbReference type="ARBA" id="ARBA00023002"/>
    </source>
</evidence>
<evidence type="ECO:0000256" key="5">
    <source>
        <dbReference type="ARBA" id="ARBA00023014"/>
    </source>
</evidence>
<dbReference type="RefSeq" id="WP_268006781.1">
    <property type="nucleotide sequence ID" value="NZ_BSUT01000001.1"/>
</dbReference>
<dbReference type="InterPro" id="IPR015881">
    <property type="entry name" value="ARHD_Rieske_2Fe_2S"/>
</dbReference>
<dbReference type="Proteomes" id="UP001164761">
    <property type="component" value="Chromosome"/>
</dbReference>
<dbReference type="SUPFAM" id="SSF55961">
    <property type="entry name" value="Bet v1-like"/>
    <property type="match status" value="1"/>
</dbReference>
<gene>
    <name evidence="7" type="ORF">NZD89_05610</name>
</gene>
<dbReference type="Gene3D" id="3.90.380.10">
    <property type="entry name" value="Naphthalene 1,2-dioxygenase Alpha Subunit, Chain A, domain 1"/>
    <property type="match status" value="1"/>
</dbReference>
<keyword evidence="8" id="KW-1185">Reference proteome</keyword>
<name>A0ABY6ZLS4_9BACL</name>
<evidence type="ECO:0000259" key="6">
    <source>
        <dbReference type="PROSITE" id="PS51296"/>
    </source>
</evidence>
<protein>
    <submittedName>
        <fullName evidence="7">Rieske 2Fe-2S domain-containing protein</fullName>
    </submittedName>
</protein>
<evidence type="ECO:0000313" key="8">
    <source>
        <dbReference type="Proteomes" id="UP001164761"/>
    </source>
</evidence>
<dbReference type="EMBL" id="CP104067">
    <property type="protein sequence ID" value="WAH42905.1"/>
    <property type="molecule type" value="Genomic_DNA"/>
</dbReference>
<dbReference type="PROSITE" id="PS00570">
    <property type="entry name" value="RING_HYDROXYL_ALPHA"/>
    <property type="match status" value="1"/>
</dbReference>
<evidence type="ECO:0000256" key="4">
    <source>
        <dbReference type="ARBA" id="ARBA00023004"/>
    </source>
</evidence>
<keyword evidence="3" id="KW-0560">Oxidoreductase</keyword>
<dbReference type="PROSITE" id="PS51296">
    <property type="entry name" value="RIESKE"/>
    <property type="match status" value="1"/>
</dbReference>
<dbReference type="InterPro" id="IPR044043">
    <property type="entry name" value="VanA_C_cat"/>
</dbReference>
<dbReference type="InterPro" id="IPR017941">
    <property type="entry name" value="Rieske_2Fe-2S"/>
</dbReference>
<dbReference type="Pfam" id="PF00355">
    <property type="entry name" value="Rieske"/>
    <property type="match status" value="1"/>
</dbReference>
<keyword evidence="4" id="KW-0408">Iron</keyword>
<keyword evidence="5" id="KW-0411">Iron-sulfur</keyword>
<dbReference type="Pfam" id="PF19112">
    <property type="entry name" value="VanA_C"/>
    <property type="match status" value="1"/>
</dbReference>
<organism evidence="7 8">
    <name type="scientific">Alicyclobacillus fastidiosus</name>
    <dbReference type="NCBI Taxonomy" id="392011"/>
    <lineage>
        <taxon>Bacteria</taxon>
        <taxon>Bacillati</taxon>
        <taxon>Bacillota</taxon>
        <taxon>Bacilli</taxon>
        <taxon>Bacillales</taxon>
        <taxon>Alicyclobacillaceae</taxon>
        <taxon>Alicyclobacillus</taxon>
    </lineage>
</organism>
<dbReference type="PANTHER" id="PTHR21266:SF57">
    <property type="entry name" value="3-CHLOROBENZOATE-3,4-DIOXYGENASE"/>
    <property type="match status" value="1"/>
</dbReference>
<dbReference type="Gene3D" id="2.102.10.10">
    <property type="entry name" value="Rieske [2Fe-2S] iron-sulphur domain"/>
    <property type="match status" value="1"/>
</dbReference>
<dbReference type="PANTHER" id="PTHR21266">
    <property type="entry name" value="IRON-SULFUR DOMAIN CONTAINING PROTEIN"/>
    <property type="match status" value="1"/>
</dbReference>
<dbReference type="InterPro" id="IPR050584">
    <property type="entry name" value="Cholesterol_7-desaturase"/>
</dbReference>
<keyword evidence="1" id="KW-0001">2Fe-2S</keyword>
<accession>A0ABY6ZLS4</accession>
<keyword evidence="2" id="KW-0479">Metal-binding</keyword>